<evidence type="ECO:0000313" key="3">
    <source>
        <dbReference type="Proteomes" id="UP000181790"/>
    </source>
</evidence>
<name>A0A1S2VN31_9BACT</name>
<protein>
    <recommendedName>
        <fullName evidence="4">Beta-carotene 15,15'-monooxygenase</fullName>
    </recommendedName>
</protein>
<keyword evidence="1" id="KW-1133">Transmembrane helix</keyword>
<gene>
    <name evidence="2" type="ORF">BLX24_04925</name>
</gene>
<accession>A0A1S2VN31</accession>
<evidence type="ECO:0000256" key="1">
    <source>
        <dbReference type="SAM" id="Phobius"/>
    </source>
</evidence>
<feature type="transmembrane region" description="Helical" evidence="1">
    <location>
        <begin position="160"/>
        <end position="181"/>
    </location>
</feature>
<keyword evidence="1" id="KW-0812">Transmembrane</keyword>
<dbReference type="OrthoDB" id="940131at2"/>
<feature type="transmembrane region" description="Helical" evidence="1">
    <location>
        <begin position="12"/>
        <end position="34"/>
    </location>
</feature>
<reference evidence="2 3" key="1">
    <citation type="submission" date="2016-10" db="EMBL/GenBank/DDBJ databases">
        <title>Arsenicibacter rosenii gen. nov., sp. nov., an efficient arsenic-methylating bacterium isolated from an arsenic-contaminated paddy soil.</title>
        <authorList>
            <person name="Huang K."/>
        </authorList>
    </citation>
    <scope>NUCLEOTIDE SEQUENCE [LARGE SCALE GENOMIC DNA]</scope>
    <source>
        <strain evidence="2 3">SM-1</strain>
    </source>
</reference>
<dbReference type="RefSeq" id="WP_071501977.1">
    <property type="nucleotide sequence ID" value="NZ_MORL01000002.1"/>
</dbReference>
<evidence type="ECO:0000313" key="2">
    <source>
        <dbReference type="EMBL" id="OIN60181.1"/>
    </source>
</evidence>
<dbReference type="EMBL" id="MORL01000002">
    <property type="protein sequence ID" value="OIN60181.1"/>
    <property type="molecule type" value="Genomic_DNA"/>
</dbReference>
<dbReference type="AlphaFoldDB" id="A0A1S2VN31"/>
<keyword evidence="1" id="KW-0472">Membrane</keyword>
<keyword evidence="3" id="KW-1185">Reference proteome</keyword>
<evidence type="ECO:0008006" key="4">
    <source>
        <dbReference type="Google" id="ProtNLM"/>
    </source>
</evidence>
<feature type="transmembrane region" description="Helical" evidence="1">
    <location>
        <begin position="242"/>
        <end position="265"/>
    </location>
</feature>
<proteinExistence type="predicted"/>
<feature type="transmembrane region" description="Helical" evidence="1">
    <location>
        <begin position="122"/>
        <end position="148"/>
    </location>
</feature>
<sequence>MLTTLQQTLRSGRILTIIYLTSTVLGLLVAIPMYSTLTRLDGNSLAVNELLAGFDYTVFQDFMHEHGEAISPLLSVGRWTGVVYLFLSIWFTGGLLMMFARPSAPLSVNLFWQACLHYVRRYLRLFAVTLPFLLAAFLIPLLAGILVAVLAEEQFTERGLFWLVFGGFAVGFVLASLVLCVSDYAKVLLLKEDEQGSLRAFGKAGRLVLRHPLATLGRYWALIGIGTVLFGLYFLLDSLIGMDSWLTIILMLVVQQAFIFSRIVLKGWNLGIVYAVYEQYAGSRSEAVPVGKPD</sequence>
<organism evidence="2 3">
    <name type="scientific">Arsenicibacter rosenii</name>
    <dbReference type="NCBI Taxonomy" id="1750698"/>
    <lineage>
        <taxon>Bacteria</taxon>
        <taxon>Pseudomonadati</taxon>
        <taxon>Bacteroidota</taxon>
        <taxon>Cytophagia</taxon>
        <taxon>Cytophagales</taxon>
        <taxon>Spirosomataceae</taxon>
        <taxon>Arsenicibacter</taxon>
    </lineage>
</organism>
<feature type="transmembrane region" description="Helical" evidence="1">
    <location>
        <begin position="81"/>
        <end position="101"/>
    </location>
</feature>
<dbReference type="Proteomes" id="UP000181790">
    <property type="component" value="Unassembled WGS sequence"/>
</dbReference>
<feature type="transmembrane region" description="Helical" evidence="1">
    <location>
        <begin position="219"/>
        <end position="236"/>
    </location>
</feature>
<comment type="caution">
    <text evidence="2">The sequence shown here is derived from an EMBL/GenBank/DDBJ whole genome shotgun (WGS) entry which is preliminary data.</text>
</comment>